<dbReference type="InterPro" id="IPR038013">
    <property type="entry name" value="ALG11"/>
</dbReference>
<dbReference type="EMBL" id="NCKU01000168">
    <property type="protein sequence ID" value="RWS16783.1"/>
    <property type="molecule type" value="Genomic_DNA"/>
</dbReference>
<accession>A0A443RND6</accession>
<dbReference type="GO" id="GO:0006487">
    <property type="term" value="P:protein N-linked glycosylation"/>
    <property type="evidence" value="ECO:0007669"/>
    <property type="project" value="TreeGrafter"/>
</dbReference>
<dbReference type="InterPro" id="IPR031814">
    <property type="entry name" value="ALG11_N"/>
</dbReference>
<evidence type="ECO:0000256" key="1">
    <source>
        <dbReference type="ARBA" id="ARBA00004389"/>
    </source>
</evidence>
<sequence>MAAIIAAVSISLFMAIATIVCMLRIRKALRTARDSRPSIAFFHPYCNAGGGGERVLWLALIALQHSFPDFNYIVYSGDRDVNGEQIISRVNSVFDIKIERPVQFVFLKRRHLLEASNYPFFTLLFQSLASIIVAIEALFKHTPDIFFDTMGYSFSFPVFKFLGGCKVLCYVHYPTISSDMLSAVSSATVSFNNRSFISNSVVLTNLKLLYYRLFALTYGFVGRMADIIFVNSSWTKNHILSIWKVPSKTFLLYPPCNVSLFESLNAGENDSKTIVSISQFRPEKNHALQLSAFKLLLQRVDSEIKSLCKLVIVGSCRNSEDEKRVQELKEQCNRLAISNQVEFKINVNFHELLEIVKKGKIGIHTMRDEHFGISNVELMAAGLVVVAHNSGGPKLDVIKHSLTGFLATEAEEYAEILHRILCMSNDQLNYIRKAAKADSQRFSDDKFKECLLIVLKPILSKY</sequence>
<dbReference type="Pfam" id="PF00534">
    <property type="entry name" value="Glycos_transf_1"/>
    <property type="match status" value="1"/>
</dbReference>
<evidence type="ECO:0000313" key="17">
    <source>
        <dbReference type="EMBL" id="RWS12759.1"/>
    </source>
</evidence>
<comment type="function">
    <text evidence="13">GDP-Man:Man(3)GlcNAc(2)-PP-Dol alpha-1,2-mannosyltransferase that operates in the biosynthetic pathway of dolichol-linked oligosaccharides, the glycan precursors employed in protein asparagine (N)-glycosylation. The assembly of dolichol-linked oligosaccharides begins on the cytosolic side of the endoplasmic reticulum membrane and finishes in its lumen. The sequential addition of sugars to dolichol pyrophosphate produces dolichol-linked oligosaccharides containing fourteen sugars, including two GlcNAcs, nine mannoses and three glucoses. Once assembled, the oligosaccharide is transferred from the lipid to nascent proteins by oligosaccharyltransferases. Catalyzes, on the cytoplasmic face of the endoplasmic reticulum, the addition of the fourth and fifth mannose residues to the dolichol-linked oligosaccharide chain, to produce Man(5)GlcNAc(2)-PP-dolichol core oligosaccharide. Man(5)GlcNAc(2)-PP-dolichol is a substrate for ALG3, the following enzyme in the biosynthetic pathway.</text>
</comment>
<keyword evidence="8 14" id="KW-0812">Transmembrane</keyword>
<evidence type="ECO:0000256" key="13">
    <source>
        <dbReference type="ARBA" id="ARBA00045128"/>
    </source>
</evidence>
<keyword evidence="6 14" id="KW-0328">Glycosyltransferase</keyword>
<reference evidence="19 20" key="1">
    <citation type="journal article" date="2018" name="Gigascience">
        <title>Genomes of trombidid mites reveal novel predicted allergens and laterally-transferred genes associated with secondary metabolism.</title>
        <authorList>
            <person name="Dong X."/>
            <person name="Chaisiri K."/>
            <person name="Xia D."/>
            <person name="Armstrong S.D."/>
            <person name="Fang Y."/>
            <person name="Donnelly M.J."/>
            <person name="Kadowaki T."/>
            <person name="McGarry J.W."/>
            <person name="Darby A.C."/>
            <person name="Makepeace B.L."/>
        </authorList>
    </citation>
    <scope>NUCLEOTIDE SEQUENCE [LARGE SCALE GENOMIC DNA]</scope>
    <source>
        <strain evidence="19">UoL-WK</strain>
    </source>
</reference>
<evidence type="ECO:0000256" key="8">
    <source>
        <dbReference type="ARBA" id="ARBA00022692"/>
    </source>
</evidence>
<dbReference type="EC" id="2.4.1.131" evidence="4 14"/>
<dbReference type="Pfam" id="PF15924">
    <property type="entry name" value="ALG11_N"/>
    <property type="match status" value="1"/>
</dbReference>
<evidence type="ECO:0000256" key="7">
    <source>
        <dbReference type="ARBA" id="ARBA00022679"/>
    </source>
</evidence>
<keyword evidence="10 14" id="KW-1133">Transmembrane helix</keyword>
<dbReference type="GO" id="GO:0005789">
    <property type="term" value="C:endoplasmic reticulum membrane"/>
    <property type="evidence" value="ECO:0007669"/>
    <property type="project" value="UniProtKB-SubCell"/>
</dbReference>
<dbReference type="InterPro" id="IPR001296">
    <property type="entry name" value="Glyco_trans_1"/>
</dbReference>
<dbReference type="OrthoDB" id="2276068at2759"/>
<evidence type="ECO:0000313" key="20">
    <source>
        <dbReference type="Proteomes" id="UP000285301"/>
    </source>
</evidence>
<dbReference type="Proteomes" id="UP000285301">
    <property type="component" value="Unassembled WGS sequence"/>
</dbReference>
<keyword evidence="11 14" id="KW-0472">Membrane</keyword>
<feature type="transmembrane region" description="Helical" evidence="14">
    <location>
        <begin position="6"/>
        <end position="25"/>
    </location>
</feature>
<evidence type="ECO:0000256" key="4">
    <source>
        <dbReference type="ARBA" id="ARBA00012645"/>
    </source>
</evidence>
<dbReference type="STRING" id="1965070.A0A443RND6"/>
<feature type="domain" description="Glycosyl transferase family 1" evidence="15">
    <location>
        <begin position="269"/>
        <end position="436"/>
    </location>
</feature>
<evidence type="ECO:0000256" key="12">
    <source>
        <dbReference type="ARBA" id="ARBA00045065"/>
    </source>
</evidence>
<evidence type="ECO:0000313" key="19">
    <source>
        <dbReference type="EMBL" id="RWS16783.1"/>
    </source>
</evidence>
<dbReference type="AlphaFoldDB" id="A0A443RND6"/>
<dbReference type="PANTHER" id="PTHR45919">
    <property type="entry name" value="GDP-MAN:MAN(3)GLCNAC(2)-PP-DOL ALPHA-1,2-MANNOSYLTRANSFERASE"/>
    <property type="match status" value="1"/>
</dbReference>
<dbReference type="SUPFAM" id="SSF53756">
    <property type="entry name" value="UDP-Glycosyltransferase/glycogen phosphorylase"/>
    <property type="match status" value="1"/>
</dbReference>
<dbReference type="CDD" id="cd03806">
    <property type="entry name" value="GT4_ALG11-like"/>
    <property type="match status" value="1"/>
</dbReference>
<comment type="caution">
    <text evidence="19">The sequence shown here is derived from an EMBL/GenBank/DDBJ whole genome shotgun (WGS) entry which is preliminary data.</text>
</comment>
<evidence type="ECO:0000259" key="16">
    <source>
        <dbReference type="Pfam" id="PF15924"/>
    </source>
</evidence>
<evidence type="ECO:0000256" key="6">
    <source>
        <dbReference type="ARBA" id="ARBA00022676"/>
    </source>
</evidence>
<dbReference type="PANTHER" id="PTHR45919:SF1">
    <property type="entry name" value="GDP-MAN:MAN(3)GLCNAC(2)-PP-DOL ALPHA-1,2-MANNOSYLTRANSFERASE"/>
    <property type="match status" value="1"/>
</dbReference>
<feature type="domain" description="ALG11 mannosyltransferase N-terminal" evidence="16">
    <location>
        <begin position="38"/>
        <end position="243"/>
    </location>
</feature>
<protein>
    <recommendedName>
        <fullName evidence="5 14">GDP-Man:Man(3)GlcNAc(2)-PP-Dol alpha-1,2-mannosyltransferase</fullName>
        <ecNumber evidence="4 14">2.4.1.131</ecNumber>
    </recommendedName>
</protein>
<feature type="transmembrane region" description="Helical" evidence="14">
    <location>
        <begin position="209"/>
        <end position="230"/>
    </location>
</feature>
<keyword evidence="20" id="KW-1185">Reference proteome</keyword>
<keyword evidence="7 14" id="KW-0808">Transferase</keyword>
<dbReference type="UniPathway" id="UPA00378"/>
<dbReference type="GO" id="GO:0004377">
    <property type="term" value="F:GDP-Man:Man(3)GlcNAc(2)-PP-Dol alpha-1,2-mannosyltransferase activity"/>
    <property type="evidence" value="ECO:0007669"/>
    <property type="project" value="UniProtKB-UniRule"/>
</dbReference>
<evidence type="ECO:0000256" key="14">
    <source>
        <dbReference type="RuleBase" id="RU367051"/>
    </source>
</evidence>
<comment type="pathway">
    <text evidence="2 14">Protein modification; protein glycosylation.</text>
</comment>
<comment type="subcellular location">
    <subcellularLocation>
        <location evidence="1">Endoplasmic reticulum membrane</location>
        <topology evidence="1">Single-pass membrane protein</topology>
    </subcellularLocation>
</comment>
<proteinExistence type="inferred from homology"/>
<comment type="catalytic activity">
    <reaction evidence="12 14">
        <text>an alpha-D-Man-(1-&gt;3)-[alpha-D-Man-(1-&gt;6)]-beta-D-Man-(1-&gt;4)-beta-D-GlcNAc-(1-&gt;4)-alpha-D-GlcNAc-diphospho-di-trans,poly-cis-dolichol + 2 GDP-alpha-D-mannose = an alpha-D-Man-(1-&gt;2)-alpha-D-Man-(1-&gt;2)-alpha-D-Man-(1-&gt;3)-[alpha-D-Man-(1-&gt;6)]-beta-D-Man-(1-&gt;4)-beta-D-GlcNAc-(1-&gt;4)-alpha-D-GlcNAc-diphospho-di-trans,poly-cis-dolichol + 2 GDP + 2 H(+)</text>
        <dbReference type="Rhea" id="RHEA:29523"/>
        <dbReference type="Rhea" id="RHEA-COMP:19515"/>
        <dbReference type="Rhea" id="RHEA-COMP:19516"/>
        <dbReference type="ChEBI" id="CHEBI:15378"/>
        <dbReference type="ChEBI" id="CHEBI:57527"/>
        <dbReference type="ChEBI" id="CHEBI:58189"/>
        <dbReference type="ChEBI" id="CHEBI:132511"/>
        <dbReference type="ChEBI" id="CHEBI:132515"/>
        <dbReference type="EC" id="2.4.1.131"/>
    </reaction>
    <physiologicalReaction direction="left-to-right" evidence="12 14">
        <dbReference type="Rhea" id="RHEA:29524"/>
    </physiologicalReaction>
</comment>
<evidence type="ECO:0000256" key="3">
    <source>
        <dbReference type="ARBA" id="ARBA00009481"/>
    </source>
</evidence>
<evidence type="ECO:0000259" key="15">
    <source>
        <dbReference type="Pfam" id="PF00534"/>
    </source>
</evidence>
<keyword evidence="9 14" id="KW-0256">Endoplasmic reticulum</keyword>
<reference evidence="19" key="2">
    <citation type="submission" date="2018-11" db="EMBL/GenBank/DDBJ databases">
        <title>Trombidioid mite genomics.</title>
        <authorList>
            <person name="Dong X."/>
        </authorList>
    </citation>
    <scope>NUCLEOTIDE SEQUENCE</scope>
    <source>
        <strain evidence="19">UoL-WK</strain>
    </source>
</reference>
<dbReference type="EMBL" id="NCKU01001213">
    <property type="protein sequence ID" value="RWS12759.1"/>
    <property type="molecule type" value="Genomic_DNA"/>
</dbReference>
<organism evidence="19 20">
    <name type="scientific">Dinothrombium tinctorium</name>
    <dbReference type="NCBI Taxonomy" id="1965070"/>
    <lineage>
        <taxon>Eukaryota</taxon>
        <taxon>Metazoa</taxon>
        <taxon>Ecdysozoa</taxon>
        <taxon>Arthropoda</taxon>
        <taxon>Chelicerata</taxon>
        <taxon>Arachnida</taxon>
        <taxon>Acari</taxon>
        <taxon>Acariformes</taxon>
        <taxon>Trombidiformes</taxon>
        <taxon>Prostigmata</taxon>
        <taxon>Anystina</taxon>
        <taxon>Parasitengona</taxon>
        <taxon>Trombidioidea</taxon>
        <taxon>Trombidiidae</taxon>
        <taxon>Dinothrombium</taxon>
    </lineage>
</organism>
<name>A0A443RND6_9ACAR</name>
<evidence type="ECO:0000256" key="5">
    <source>
        <dbReference type="ARBA" id="ARBA00022018"/>
    </source>
</evidence>
<comment type="similarity">
    <text evidence="3 14">Belongs to the glycosyltransferase group 1 family. Glycosyltransferase 4 subfamily.</text>
</comment>
<dbReference type="Gene3D" id="3.40.50.2000">
    <property type="entry name" value="Glycogen Phosphorylase B"/>
    <property type="match status" value="1"/>
</dbReference>
<evidence type="ECO:0000256" key="11">
    <source>
        <dbReference type="ARBA" id="ARBA00023136"/>
    </source>
</evidence>
<feature type="transmembrane region" description="Helical" evidence="14">
    <location>
        <begin position="118"/>
        <end position="139"/>
    </location>
</feature>
<evidence type="ECO:0000256" key="2">
    <source>
        <dbReference type="ARBA" id="ARBA00004922"/>
    </source>
</evidence>
<dbReference type="EMBL" id="NCKU01001206">
    <property type="protein sequence ID" value="RWS12785.1"/>
    <property type="molecule type" value="Genomic_DNA"/>
</dbReference>
<evidence type="ECO:0000256" key="9">
    <source>
        <dbReference type="ARBA" id="ARBA00022824"/>
    </source>
</evidence>
<gene>
    <name evidence="19" type="ORF">B4U79_12893</name>
    <name evidence="18" type="ORF">B4U79_13535</name>
    <name evidence="17" type="ORF">B4U79_14403</name>
</gene>
<evidence type="ECO:0000256" key="10">
    <source>
        <dbReference type="ARBA" id="ARBA00022989"/>
    </source>
</evidence>
<evidence type="ECO:0000313" key="18">
    <source>
        <dbReference type="EMBL" id="RWS12785.1"/>
    </source>
</evidence>